<dbReference type="SUPFAM" id="SSF55961">
    <property type="entry name" value="Bet v1-like"/>
    <property type="match status" value="1"/>
</dbReference>
<dbReference type="STRING" id="100225.SAMN05421595_1468"/>
<proteinExistence type="predicted"/>
<reference evidence="1 2" key="1">
    <citation type="submission" date="2012-08" db="EMBL/GenBank/DDBJ databases">
        <title>Whole genome shotgun sequence of Austwickia chelonae NBRC 105200.</title>
        <authorList>
            <person name="Yoshida I."/>
            <person name="Hosoyama A."/>
            <person name="Tsuchikane K."/>
            <person name="Katsumata H."/>
            <person name="Ando Y."/>
            <person name="Ohji S."/>
            <person name="Hamada M."/>
            <person name="Tamura T."/>
            <person name="Yamazoe A."/>
            <person name="Yamazaki S."/>
            <person name="Fujita N."/>
        </authorList>
    </citation>
    <scope>NUCLEOTIDE SEQUENCE [LARGE SCALE GENOMIC DNA]</scope>
    <source>
        <strain evidence="1 2">NBRC 105200</strain>
    </source>
</reference>
<dbReference type="Proteomes" id="UP000008495">
    <property type="component" value="Unassembled WGS sequence"/>
</dbReference>
<keyword evidence="2" id="KW-1185">Reference proteome</keyword>
<dbReference type="AlphaFoldDB" id="K6VQI9"/>
<gene>
    <name evidence="1" type="ORF">AUCHE_05_05450</name>
</gene>
<name>K6VQI9_9MICO</name>
<comment type="caution">
    <text evidence="1">The sequence shown here is derived from an EMBL/GenBank/DDBJ whole genome shotgun (WGS) entry which is preliminary data.</text>
</comment>
<sequence length="141" mass="16532">MVWDSTRHQVQIVDETYIEASPALLAAVFRHGDNVANVWPHVRATLHQDRGHLGAIWHVEGVLRGEFEVWLEPFWDGTIVHHYIRADALGRHARRIEYAHVRRWKRFVTALKDRLEPDRRVWEVHGGQSARPLTDEHLQDS</sequence>
<evidence type="ECO:0000313" key="2">
    <source>
        <dbReference type="Proteomes" id="UP000008495"/>
    </source>
</evidence>
<dbReference type="eggNOG" id="COG2867">
    <property type="taxonomic scope" value="Bacteria"/>
</dbReference>
<evidence type="ECO:0008006" key="3">
    <source>
        <dbReference type="Google" id="ProtNLM"/>
    </source>
</evidence>
<organism evidence="1 2">
    <name type="scientific">Austwickia chelonae NBRC 105200</name>
    <dbReference type="NCBI Taxonomy" id="1184607"/>
    <lineage>
        <taxon>Bacteria</taxon>
        <taxon>Bacillati</taxon>
        <taxon>Actinomycetota</taxon>
        <taxon>Actinomycetes</taxon>
        <taxon>Micrococcales</taxon>
        <taxon>Dermatophilaceae</taxon>
        <taxon>Austwickia</taxon>
    </lineage>
</organism>
<dbReference type="EMBL" id="BAGZ01000005">
    <property type="protein sequence ID" value="GAB77630.1"/>
    <property type="molecule type" value="Genomic_DNA"/>
</dbReference>
<protein>
    <recommendedName>
        <fullName evidence="3">Polyketide cyclase/dehydrase</fullName>
    </recommendedName>
</protein>
<evidence type="ECO:0000313" key="1">
    <source>
        <dbReference type="EMBL" id="GAB77630.1"/>
    </source>
</evidence>
<accession>K6VQI9</accession>